<dbReference type="GO" id="GO:0005765">
    <property type="term" value="C:lysosomal membrane"/>
    <property type="evidence" value="ECO:0007669"/>
    <property type="project" value="UniProtKB-SubCell"/>
</dbReference>
<feature type="transmembrane region" description="Helical" evidence="26">
    <location>
        <begin position="550"/>
        <end position="569"/>
    </location>
</feature>
<evidence type="ECO:0000256" key="18">
    <source>
        <dbReference type="ARBA" id="ARBA00044912"/>
    </source>
</evidence>
<dbReference type="PANTHER" id="PTHR23512">
    <property type="entry name" value="MAJOR FACILITATOR SUPERFAMILY DOMAIN-CONTAINING PROTEIN 1"/>
    <property type="match status" value="1"/>
</dbReference>
<dbReference type="InterPro" id="IPR036259">
    <property type="entry name" value="MFS_trans_sf"/>
</dbReference>
<evidence type="ECO:0000313" key="27">
    <source>
        <dbReference type="EMBL" id="GBG65685.1"/>
    </source>
</evidence>
<evidence type="ECO:0000256" key="8">
    <source>
        <dbReference type="ARBA" id="ARBA00044876"/>
    </source>
</evidence>
<comment type="catalytic activity">
    <reaction evidence="8">
        <text>L-lysyl-L-alanine(out) = L-lysyl-L-alanine(in)</text>
        <dbReference type="Rhea" id="RHEA:79399"/>
        <dbReference type="ChEBI" id="CHEBI:229954"/>
    </reaction>
</comment>
<dbReference type="PANTHER" id="PTHR23512:SF3">
    <property type="entry name" value="MAJOR FACILITATOR SUPERFAMILY DOMAIN-CONTAINING PROTEIN 1"/>
    <property type="match status" value="1"/>
</dbReference>
<feature type="transmembrane region" description="Helical" evidence="26">
    <location>
        <begin position="486"/>
        <end position="508"/>
    </location>
</feature>
<evidence type="ECO:0000256" key="23">
    <source>
        <dbReference type="ARBA" id="ARBA00045709"/>
    </source>
</evidence>
<evidence type="ECO:0000256" key="25">
    <source>
        <dbReference type="SAM" id="MobiDB-lite"/>
    </source>
</evidence>
<comment type="catalytic activity">
    <reaction evidence="15">
        <text>L-arginyl-L-alpha-amino acid(out) = L-arginyl-L-alpha-amino acid(in)</text>
        <dbReference type="Rhea" id="RHEA:79371"/>
        <dbReference type="ChEBI" id="CHEBI:84315"/>
    </reaction>
</comment>
<evidence type="ECO:0000256" key="13">
    <source>
        <dbReference type="ARBA" id="ARBA00044893"/>
    </source>
</evidence>
<feature type="transmembrane region" description="Helical" evidence="26">
    <location>
        <begin position="458"/>
        <end position="480"/>
    </location>
</feature>
<comment type="catalytic activity">
    <reaction evidence="16">
        <text>L-lysyl-L-lysine(out) = L-lysyl-L-lysine(in)</text>
        <dbReference type="Rhea" id="RHEA:79403"/>
        <dbReference type="ChEBI" id="CHEBI:229956"/>
    </reaction>
</comment>
<keyword evidence="5 26" id="KW-1133">Transmembrane helix</keyword>
<feature type="transmembrane region" description="Helical" evidence="26">
    <location>
        <begin position="77"/>
        <end position="99"/>
    </location>
</feature>
<comment type="similarity">
    <text evidence="2">Belongs to the major facilitator superfamily.</text>
</comment>
<evidence type="ECO:0000256" key="14">
    <source>
        <dbReference type="ARBA" id="ARBA00044898"/>
    </source>
</evidence>
<comment type="catalytic activity">
    <reaction evidence="19">
        <text>L-alanyl-L-lysine(out) = L-alanyl-L-lysine(in)</text>
        <dbReference type="Rhea" id="RHEA:79415"/>
        <dbReference type="ChEBI" id="CHEBI:192470"/>
    </reaction>
</comment>
<comment type="function">
    <text evidence="23">Lysosomal dipeptide uniporter that selectively exports lysine, arginine or histidine-containing dipeptides with a net positive charge from the lysosome lumen into the cytosol. Could play a role in a specific type of protein O-glycosylation indirectly regulating macrophages migration and tissue invasion. Also essential for liver homeostasis.</text>
</comment>
<evidence type="ECO:0000256" key="19">
    <source>
        <dbReference type="ARBA" id="ARBA00044919"/>
    </source>
</evidence>
<comment type="catalytic activity">
    <reaction evidence="10">
        <text>L-alpha-aminoacyl-L-arginine(out) = L-alpha-aminoacyl-L-arginine(in)</text>
        <dbReference type="Rhea" id="RHEA:79367"/>
        <dbReference type="ChEBI" id="CHEBI:229968"/>
    </reaction>
</comment>
<comment type="subcellular location">
    <subcellularLocation>
        <location evidence="1">Lysosome membrane</location>
        <topology evidence="1">Multi-pass membrane protein</topology>
    </subcellularLocation>
</comment>
<proteinExistence type="inferred from homology"/>
<evidence type="ECO:0000256" key="11">
    <source>
        <dbReference type="ARBA" id="ARBA00044884"/>
    </source>
</evidence>
<comment type="catalytic activity">
    <reaction evidence="13">
        <text>L-alpha-aminoacyl-L-lysine(out) = L-alpha-aminoacyl-L-lysine(in)</text>
        <dbReference type="Rhea" id="RHEA:79383"/>
        <dbReference type="ChEBI" id="CHEBI:229966"/>
    </reaction>
</comment>
<organism evidence="27 28">
    <name type="scientific">Chara braunii</name>
    <name type="common">Braun's stonewort</name>
    <dbReference type="NCBI Taxonomy" id="69332"/>
    <lineage>
        <taxon>Eukaryota</taxon>
        <taxon>Viridiplantae</taxon>
        <taxon>Streptophyta</taxon>
        <taxon>Charophyceae</taxon>
        <taxon>Charales</taxon>
        <taxon>Characeae</taxon>
        <taxon>Chara</taxon>
    </lineage>
</organism>
<dbReference type="Proteomes" id="UP000265515">
    <property type="component" value="Unassembled WGS sequence"/>
</dbReference>
<evidence type="ECO:0000256" key="4">
    <source>
        <dbReference type="ARBA" id="ARBA00022692"/>
    </source>
</evidence>
<evidence type="ECO:0000313" key="28">
    <source>
        <dbReference type="Proteomes" id="UP000265515"/>
    </source>
</evidence>
<gene>
    <name evidence="27" type="ORF">CBR_g51985</name>
</gene>
<name>A0A388K6K8_CHABU</name>
<comment type="catalytic activity">
    <reaction evidence="18">
        <text>L-histidyl-L-alpha-amino acid(out) = L-histidyl-L-alpha-amino acid(in)</text>
        <dbReference type="Rhea" id="RHEA:79379"/>
        <dbReference type="ChEBI" id="CHEBI:229964"/>
    </reaction>
</comment>
<feature type="transmembrane region" description="Helical" evidence="26">
    <location>
        <begin position="391"/>
        <end position="419"/>
    </location>
</feature>
<keyword evidence="28" id="KW-1185">Reference proteome</keyword>
<keyword evidence="6 26" id="KW-0472">Membrane</keyword>
<evidence type="ECO:0000256" key="3">
    <source>
        <dbReference type="ARBA" id="ARBA00022448"/>
    </source>
</evidence>
<evidence type="ECO:0000256" key="10">
    <source>
        <dbReference type="ARBA" id="ARBA00044881"/>
    </source>
</evidence>
<evidence type="ECO:0000256" key="7">
    <source>
        <dbReference type="ARBA" id="ARBA00023228"/>
    </source>
</evidence>
<evidence type="ECO:0000256" key="20">
    <source>
        <dbReference type="ARBA" id="ARBA00044924"/>
    </source>
</evidence>
<evidence type="ECO:0000256" key="22">
    <source>
        <dbReference type="ARBA" id="ARBA00045018"/>
    </source>
</evidence>
<keyword evidence="3" id="KW-0813">Transport</keyword>
<evidence type="ECO:0000256" key="6">
    <source>
        <dbReference type="ARBA" id="ARBA00023136"/>
    </source>
</evidence>
<feature type="transmembrane region" description="Helical" evidence="26">
    <location>
        <begin position="431"/>
        <end position="451"/>
    </location>
</feature>
<sequence length="639" mass="68120">MAATTDILLYSSLRTPACAAWERSLADDGMAHGDGPRRWLVLLLTSLVVAAKNYCFDNPASLELPFRESLKLTETEYNLLYTVYSVPNVLVPLIGGLVIDGLGDTLSFVGFTLCVVVGQGVFAVGATLRSFHVALLGRGIFGLGGECLNVAQSTILAKWFGGGKEMEMAMGIALTATCLGDVLTDWICPVIYGRDWSPIFPPKELSSPLWLGFLVMLLSFWISLIYVAMAVQSQTDLKCAIPTPPAAGGRVHLLAVDVNNHHGAAGPHRVAVDANNRTNKKNDNKPPPPPPFFASLPSPTPPPPPPPPCSFDDHVGNTTAVGIVPLQAADVAGADAISEKTASTIDHLMMPHHHQQSWSADVDVDDDGDDDDVETSDVLVSLLHISSFGPVYWMLNGGCIVIYAAVVAFHGVASGVLMWKWPSLTLESAGLMISVPYLVSALINPLMGWGITRYGRRVVISGTAFFFLSLSHISIAYFPFPPLVPLVTMGVVYSIYAAALWPSVALVIDSSALGTAYGLITSLQNLALVITPIIVGLIKDITHDYGKVERFFAFVSILGFFMCVILNYLDSTNLDGLLNSPPPPPPLLPPPPPVAIAADSSTNTVAAADCMGETGLCRCHVDAADPLSDMRQPLLPPSS</sequence>
<comment type="catalytic activity">
    <reaction evidence="14">
        <text>L-aspartyl-L-lysine(out) = L-aspartyl-L-lysine(in)</text>
        <dbReference type="Rhea" id="RHEA:79411"/>
        <dbReference type="ChEBI" id="CHEBI:229953"/>
    </reaction>
</comment>
<evidence type="ECO:0000256" key="17">
    <source>
        <dbReference type="ARBA" id="ARBA00044903"/>
    </source>
</evidence>
<feature type="transmembrane region" description="Helical" evidence="26">
    <location>
        <begin position="207"/>
        <end position="228"/>
    </location>
</feature>
<evidence type="ECO:0000256" key="9">
    <source>
        <dbReference type="ARBA" id="ARBA00044878"/>
    </source>
</evidence>
<evidence type="ECO:0000256" key="15">
    <source>
        <dbReference type="ARBA" id="ARBA00044899"/>
    </source>
</evidence>
<feature type="transmembrane region" description="Helical" evidence="26">
    <location>
        <begin position="515"/>
        <end position="538"/>
    </location>
</feature>
<evidence type="ECO:0000256" key="5">
    <source>
        <dbReference type="ARBA" id="ARBA00022989"/>
    </source>
</evidence>
<feature type="compositionally biased region" description="Pro residues" evidence="25">
    <location>
        <begin position="285"/>
        <end position="309"/>
    </location>
</feature>
<dbReference type="STRING" id="69332.A0A388K6K8"/>
<comment type="caution">
    <text evidence="27">The sequence shown here is derived from an EMBL/GenBank/DDBJ whole genome shotgun (WGS) entry which is preliminary data.</text>
</comment>
<evidence type="ECO:0000256" key="26">
    <source>
        <dbReference type="SAM" id="Phobius"/>
    </source>
</evidence>
<dbReference type="EMBL" id="BFEA01000064">
    <property type="protein sequence ID" value="GBG65685.1"/>
    <property type="molecule type" value="Genomic_DNA"/>
</dbReference>
<evidence type="ECO:0000256" key="21">
    <source>
        <dbReference type="ARBA" id="ARBA00044985"/>
    </source>
</evidence>
<protein>
    <recommendedName>
        <fullName evidence="21">Lysosomal dipeptide transporter MFSD1</fullName>
    </recommendedName>
    <alternativeName>
        <fullName evidence="22">Major facilitator superfamily domain-containing protein 1</fullName>
    </alternativeName>
</protein>
<reference evidence="27 28" key="1">
    <citation type="journal article" date="2018" name="Cell">
        <title>The Chara Genome: Secondary Complexity and Implications for Plant Terrestrialization.</title>
        <authorList>
            <person name="Nishiyama T."/>
            <person name="Sakayama H."/>
            <person name="Vries J.D."/>
            <person name="Buschmann H."/>
            <person name="Saint-Marcoux D."/>
            <person name="Ullrich K.K."/>
            <person name="Haas F.B."/>
            <person name="Vanderstraeten L."/>
            <person name="Becker D."/>
            <person name="Lang D."/>
            <person name="Vosolsobe S."/>
            <person name="Rombauts S."/>
            <person name="Wilhelmsson P.K.I."/>
            <person name="Janitza P."/>
            <person name="Kern R."/>
            <person name="Heyl A."/>
            <person name="Rumpler F."/>
            <person name="Villalobos L.I.A.C."/>
            <person name="Clay J.M."/>
            <person name="Skokan R."/>
            <person name="Toyoda A."/>
            <person name="Suzuki Y."/>
            <person name="Kagoshima H."/>
            <person name="Schijlen E."/>
            <person name="Tajeshwar N."/>
            <person name="Catarino B."/>
            <person name="Hetherington A.J."/>
            <person name="Saltykova A."/>
            <person name="Bonnot C."/>
            <person name="Breuninger H."/>
            <person name="Symeonidi A."/>
            <person name="Radhakrishnan G.V."/>
            <person name="Van Nieuwerburgh F."/>
            <person name="Deforce D."/>
            <person name="Chang C."/>
            <person name="Karol K.G."/>
            <person name="Hedrich R."/>
            <person name="Ulvskov P."/>
            <person name="Glockner G."/>
            <person name="Delwiche C.F."/>
            <person name="Petrasek J."/>
            <person name="Van de Peer Y."/>
            <person name="Friml J."/>
            <person name="Beilby M."/>
            <person name="Dolan L."/>
            <person name="Kohara Y."/>
            <person name="Sugano S."/>
            <person name="Fujiyama A."/>
            <person name="Delaux P.-M."/>
            <person name="Quint M."/>
            <person name="TheiBen G."/>
            <person name="Hagemann M."/>
            <person name="Harholt J."/>
            <person name="Dunand C."/>
            <person name="Zachgo S."/>
            <person name="Langdale J."/>
            <person name="Maumus F."/>
            <person name="Straeten D.V.D."/>
            <person name="Gould S.B."/>
            <person name="Rensing S.A."/>
        </authorList>
    </citation>
    <scope>NUCLEOTIDE SEQUENCE [LARGE SCALE GENOMIC DNA]</scope>
    <source>
        <strain evidence="27 28">S276</strain>
    </source>
</reference>
<comment type="catalytic activity">
    <reaction evidence="11">
        <text>L-alpha-aminoacyl-L-histidine(out) = L-alpha-aminoacyl-L-histidine(in)</text>
        <dbReference type="Rhea" id="RHEA:79375"/>
        <dbReference type="ChEBI" id="CHEBI:229967"/>
    </reaction>
</comment>
<feature type="transmembrane region" description="Helical" evidence="26">
    <location>
        <begin position="168"/>
        <end position="187"/>
    </location>
</feature>
<feature type="region of interest" description="Disordered" evidence="25">
    <location>
        <begin position="264"/>
        <end position="314"/>
    </location>
</feature>
<comment type="catalytic activity">
    <reaction evidence="17">
        <text>L-arginyl-glycine(out) = L-arginyl-glycine(in)</text>
        <dbReference type="Rhea" id="RHEA:79391"/>
        <dbReference type="ChEBI" id="CHEBI:229955"/>
    </reaction>
</comment>
<dbReference type="InterPro" id="IPR011701">
    <property type="entry name" value="MFS"/>
</dbReference>
<feature type="transmembrane region" description="Helical" evidence="26">
    <location>
        <begin position="105"/>
        <end position="128"/>
    </location>
</feature>
<evidence type="ECO:0000256" key="16">
    <source>
        <dbReference type="ARBA" id="ARBA00044900"/>
    </source>
</evidence>
<dbReference type="InterPro" id="IPR052187">
    <property type="entry name" value="MFSD1"/>
</dbReference>
<dbReference type="Pfam" id="PF07690">
    <property type="entry name" value="MFS_1"/>
    <property type="match status" value="2"/>
</dbReference>
<keyword evidence="4 26" id="KW-0812">Transmembrane</keyword>
<evidence type="ECO:0000256" key="1">
    <source>
        <dbReference type="ARBA" id="ARBA00004155"/>
    </source>
</evidence>
<comment type="catalytic activity">
    <reaction evidence="20">
        <text>L-lysyl-glycine(out) = L-lysyl-glycine(in)</text>
        <dbReference type="Rhea" id="RHEA:79407"/>
        <dbReference type="ChEBI" id="CHEBI:191202"/>
    </reaction>
</comment>
<dbReference type="GO" id="GO:0022857">
    <property type="term" value="F:transmembrane transporter activity"/>
    <property type="evidence" value="ECO:0007669"/>
    <property type="project" value="InterPro"/>
</dbReference>
<comment type="catalytic activity">
    <reaction evidence="9">
        <text>L-histidyl-glycine(out) = L-histidyl-glycine(in)</text>
        <dbReference type="Rhea" id="RHEA:79395"/>
        <dbReference type="ChEBI" id="CHEBI:229957"/>
    </reaction>
</comment>
<accession>A0A388K6K8</accession>
<comment type="subunit">
    <text evidence="24">Homodimer. Interacts with lysosomal protein GLMP (via lumenal domain); the interaction starts while both proteins are still in the endoplasmic reticulum and is required for stabilization of MFSD1 in lysosomes but has no direct effect on its targeting to lysosomes or transporter activity.</text>
</comment>
<dbReference type="OrthoDB" id="424834at2759"/>
<dbReference type="SUPFAM" id="SSF103473">
    <property type="entry name" value="MFS general substrate transporter"/>
    <property type="match status" value="1"/>
</dbReference>
<dbReference type="Gramene" id="GBG65685">
    <property type="protein sequence ID" value="GBG65685"/>
    <property type="gene ID" value="CBR_g51985"/>
</dbReference>
<keyword evidence="7" id="KW-0458">Lysosome</keyword>
<evidence type="ECO:0000256" key="24">
    <source>
        <dbReference type="ARBA" id="ARBA00046376"/>
    </source>
</evidence>
<dbReference type="Gene3D" id="1.20.1250.20">
    <property type="entry name" value="MFS general substrate transporter like domains"/>
    <property type="match status" value="2"/>
</dbReference>
<dbReference type="AlphaFoldDB" id="A0A388K6K8"/>
<evidence type="ECO:0000256" key="2">
    <source>
        <dbReference type="ARBA" id="ARBA00008335"/>
    </source>
</evidence>
<comment type="catalytic activity">
    <reaction evidence="12">
        <text>L-lysyl-L-alpha-amino acid(out) = L-lysyl-L-alpha-amino acid(in)</text>
        <dbReference type="Rhea" id="RHEA:79387"/>
        <dbReference type="ChEBI" id="CHEBI:229965"/>
    </reaction>
</comment>
<evidence type="ECO:0000256" key="12">
    <source>
        <dbReference type="ARBA" id="ARBA00044891"/>
    </source>
</evidence>